<keyword evidence="2" id="KW-1133">Transmembrane helix</keyword>
<feature type="compositionally biased region" description="Low complexity" evidence="1">
    <location>
        <begin position="79"/>
        <end position="102"/>
    </location>
</feature>
<sequence length="278" mass="28711">MTTPPYQPPPYGGTPPQQPAPGWGPPPQYPGQPGPAQPYPGQAQPGHAYPGQPAPGQAYPDQAYPGQPYPGQPYPGQPYPGQQSGPPQGQYPQQPYGPPQQGFTPPSAGRTSKGAKALLSTVGLIIVGIVVAAVISGINGPAGAEPGDCIKVNKVGVTSADIDKVDCGSMDATYKVAVNLDSSRDSCPSGDYSEYTDSGGRRSDGFKLCMVLNAREGDCFKQEGTIVAGKTTKIVCDSSATHKVRKVITGTADESACEGGDFVSVYSQPATTVCLIEV</sequence>
<keyword evidence="2" id="KW-0812">Transmembrane</keyword>
<keyword evidence="4" id="KW-1185">Reference proteome</keyword>
<protein>
    <submittedName>
        <fullName evidence="3">Uncharacterized protein</fullName>
    </submittedName>
</protein>
<keyword evidence="2" id="KW-0472">Membrane</keyword>
<reference evidence="3 4" key="1">
    <citation type="submission" date="2020-08" db="EMBL/GenBank/DDBJ databases">
        <title>Sequencing the genomes of 1000 actinobacteria strains.</title>
        <authorList>
            <person name="Klenk H.-P."/>
        </authorList>
    </citation>
    <scope>NUCLEOTIDE SEQUENCE [LARGE SCALE GENOMIC DNA]</scope>
    <source>
        <strain evidence="3 4">DSM 45084</strain>
    </source>
</reference>
<gene>
    <name evidence="3" type="ORF">F4559_006121</name>
</gene>
<comment type="caution">
    <text evidence="3">The sequence shown here is derived from an EMBL/GenBank/DDBJ whole genome shotgun (WGS) entry which is preliminary data.</text>
</comment>
<proteinExistence type="predicted"/>
<feature type="compositionally biased region" description="Pro residues" evidence="1">
    <location>
        <begin position="1"/>
        <end position="38"/>
    </location>
</feature>
<feature type="compositionally biased region" description="Low complexity" evidence="1">
    <location>
        <begin position="57"/>
        <end position="66"/>
    </location>
</feature>
<evidence type="ECO:0000256" key="1">
    <source>
        <dbReference type="SAM" id="MobiDB-lite"/>
    </source>
</evidence>
<name>A0A7W7WYZ4_9PSEU</name>
<dbReference type="Proteomes" id="UP000542674">
    <property type="component" value="Unassembled WGS sequence"/>
</dbReference>
<feature type="compositionally biased region" description="Pro residues" evidence="1">
    <location>
        <begin position="67"/>
        <end position="78"/>
    </location>
</feature>
<evidence type="ECO:0000313" key="4">
    <source>
        <dbReference type="Proteomes" id="UP000542674"/>
    </source>
</evidence>
<organism evidence="3 4">
    <name type="scientific">Saccharothrix violaceirubra</name>
    <dbReference type="NCBI Taxonomy" id="413306"/>
    <lineage>
        <taxon>Bacteria</taxon>
        <taxon>Bacillati</taxon>
        <taxon>Actinomycetota</taxon>
        <taxon>Actinomycetes</taxon>
        <taxon>Pseudonocardiales</taxon>
        <taxon>Pseudonocardiaceae</taxon>
        <taxon>Saccharothrix</taxon>
    </lineage>
</organism>
<evidence type="ECO:0000256" key="2">
    <source>
        <dbReference type="SAM" id="Phobius"/>
    </source>
</evidence>
<dbReference type="EMBL" id="JACHJS010000001">
    <property type="protein sequence ID" value="MBB4968762.1"/>
    <property type="molecule type" value="Genomic_DNA"/>
</dbReference>
<feature type="transmembrane region" description="Helical" evidence="2">
    <location>
        <begin position="117"/>
        <end position="138"/>
    </location>
</feature>
<accession>A0A7W7WYZ4</accession>
<feature type="region of interest" description="Disordered" evidence="1">
    <location>
        <begin position="1"/>
        <end position="112"/>
    </location>
</feature>
<dbReference type="AlphaFoldDB" id="A0A7W7WYZ4"/>
<evidence type="ECO:0000313" key="3">
    <source>
        <dbReference type="EMBL" id="MBB4968762.1"/>
    </source>
</evidence>
<dbReference type="RefSeq" id="WP_184674516.1">
    <property type="nucleotide sequence ID" value="NZ_BAABAI010000006.1"/>
</dbReference>